<dbReference type="EMBL" id="CP136894">
    <property type="protein sequence ID" value="WOL06856.1"/>
    <property type="molecule type" value="Genomic_DNA"/>
</dbReference>
<dbReference type="Pfam" id="PF13456">
    <property type="entry name" value="RVT_3"/>
    <property type="match status" value="1"/>
</dbReference>
<evidence type="ECO:0000259" key="1">
    <source>
        <dbReference type="Pfam" id="PF13456"/>
    </source>
</evidence>
<sequence length="151" mass="17003">MVFLRDGLRRKVENGLATEVWPDPWRKGKGNEISNGKVIMYCNAVWKGGLHAGCGYIVKGENEEMLLQGKGIETAGSPIQAEAKAIWYELDNLRKKGTKKLIVGTDSERLVKILNGEFEAPWNISVLIRRITNLALELEVDGWIHHTCEEE</sequence>
<dbReference type="GO" id="GO:0003676">
    <property type="term" value="F:nucleic acid binding"/>
    <property type="evidence" value="ECO:0007669"/>
    <property type="project" value="InterPro"/>
</dbReference>
<evidence type="ECO:0000313" key="2">
    <source>
        <dbReference type="EMBL" id="WOL06856.1"/>
    </source>
</evidence>
<dbReference type="InterPro" id="IPR012337">
    <property type="entry name" value="RNaseH-like_sf"/>
</dbReference>
<proteinExistence type="predicted"/>
<dbReference type="AlphaFoldDB" id="A0AAQ3QEX3"/>
<protein>
    <recommendedName>
        <fullName evidence="1">RNase H type-1 domain-containing protein</fullName>
    </recommendedName>
</protein>
<organism evidence="2 3">
    <name type="scientific">Canna indica</name>
    <name type="common">Indian-shot</name>
    <dbReference type="NCBI Taxonomy" id="4628"/>
    <lineage>
        <taxon>Eukaryota</taxon>
        <taxon>Viridiplantae</taxon>
        <taxon>Streptophyta</taxon>
        <taxon>Embryophyta</taxon>
        <taxon>Tracheophyta</taxon>
        <taxon>Spermatophyta</taxon>
        <taxon>Magnoliopsida</taxon>
        <taxon>Liliopsida</taxon>
        <taxon>Zingiberales</taxon>
        <taxon>Cannaceae</taxon>
        <taxon>Canna</taxon>
    </lineage>
</organism>
<name>A0AAQ3QEX3_9LILI</name>
<dbReference type="SUPFAM" id="SSF53098">
    <property type="entry name" value="Ribonuclease H-like"/>
    <property type="match status" value="1"/>
</dbReference>
<dbReference type="InterPro" id="IPR002156">
    <property type="entry name" value="RNaseH_domain"/>
</dbReference>
<dbReference type="InterPro" id="IPR036397">
    <property type="entry name" value="RNaseH_sf"/>
</dbReference>
<dbReference type="GO" id="GO:0004523">
    <property type="term" value="F:RNA-DNA hybrid ribonuclease activity"/>
    <property type="evidence" value="ECO:0007669"/>
    <property type="project" value="InterPro"/>
</dbReference>
<keyword evidence="3" id="KW-1185">Reference proteome</keyword>
<accession>A0AAQ3QEX3</accession>
<reference evidence="2 3" key="1">
    <citation type="submission" date="2023-10" db="EMBL/GenBank/DDBJ databases">
        <title>Chromosome-scale genome assembly provides insights into flower coloration mechanisms of Canna indica.</title>
        <authorList>
            <person name="Li C."/>
        </authorList>
    </citation>
    <scope>NUCLEOTIDE SEQUENCE [LARGE SCALE GENOMIC DNA]</scope>
    <source>
        <tissue evidence="2">Flower</tissue>
    </source>
</reference>
<dbReference type="Proteomes" id="UP001327560">
    <property type="component" value="Chromosome 5"/>
</dbReference>
<gene>
    <name evidence="2" type="ORF">Cni_G15591</name>
</gene>
<feature type="domain" description="RNase H type-1" evidence="1">
    <location>
        <begin position="50"/>
        <end position="143"/>
    </location>
</feature>
<evidence type="ECO:0000313" key="3">
    <source>
        <dbReference type="Proteomes" id="UP001327560"/>
    </source>
</evidence>
<dbReference type="Gene3D" id="3.30.420.10">
    <property type="entry name" value="Ribonuclease H-like superfamily/Ribonuclease H"/>
    <property type="match status" value="1"/>
</dbReference>